<organism evidence="2 3">
    <name type="scientific">Actinocatenispora thailandica</name>
    <dbReference type="NCBI Taxonomy" id="227318"/>
    <lineage>
        <taxon>Bacteria</taxon>
        <taxon>Bacillati</taxon>
        <taxon>Actinomycetota</taxon>
        <taxon>Actinomycetes</taxon>
        <taxon>Micromonosporales</taxon>
        <taxon>Micromonosporaceae</taxon>
        <taxon>Actinocatenispora</taxon>
    </lineage>
</organism>
<evidence type="ECO:0000313" key="3">
    <source>
        <dbReference type="Proteomes" id="UP000611640"/>
    </source>
</evidence>
<dbReference type="PANTHER" id="PTHR33164">
    <property type="entry name" value="TRANSCRIPTIONAL REGULATOR, MARR FAMILY"/>
    <property type="match status" value="1"/>
</dbReference>
<dbReference type="RefSeq" id="WP_203962267.1">
    <property type="nucleotide sequence ID" value="NZ_AP023355.1"/>
</dbReference>
<evidence type="ECO:0000313" key="2">
    <source>
        <dbReference type="EMBL" id="BCJ35791.1"/>
    </source>
</evidence>
<dbReference type="KEGG" id="atl:Athai_32940"/>
<dbReference type="InterPro" id="IPR036390">
    <property type="entry name" value="WH_DNA-bd_sf"/>
</dbReference>
<dbReference type="AlphaFoldDB" id="A0A7R7DQF4"/>
<dbReference type="Gene3D" id="1.10.10.10">
    <property type="entry name" value="Winged helix-like DNA-binding domain superfamily/Winged helix DNA-binding domain"/>
    <property type="match status" value="1"/>
</dbReference>
<dbReference type="InterPro" id="IPR036388">
    <property type="entry name" value="WH-like_DNA-bd_sf"/>
</dbReference>
<dbReference type="InterPro" id="IPR000835">
    <property type="entry name" value="HTH_MarR-typ"/>
</dbReference>
<gene>
    <name evidence="2" type="ORF">Athai_32940</name>
</gene>
<keyword evidence="3" id="KW-1185">Reference proteome</keyword>
<name>A0A7R7DQF4_9ACTN</name>
<evidence type="ECO:0000259" key="1">
    <source>
        <dbReference type="PROSITE" id="PS50995"/>
    </source>
</evidence>
<dbReference type="PANTHER" id="PTHR33164:SF95">
    <property type="entry name" value="TRANSCRIPTIONAL REGULATOR"/>
    <property type="match status" value="1"/>
</dbReference>
<feature type="domain" description="HTH marR-type" evidence="1">
    <location>
        <begin position="11"/>
        <end position="145"/>
    </location>
</feature>
<dbReference type="InterPro" id="IPR039422">
    <property type="entry name" value="MarR/SlyA-like"/>
</dbReference>
<dbReference type="PROSITE" id="PS50995">
    <property type="entry name" value="HTH_MARR_2"/>
    <property type="match status" value="1"/>
</dbReference>
<reference evidence="2 3" key="1">
    <citation type="submission" date="2020-08" db="EMBL/GenBank/DDBJ databases">
        <title>Whole genome shotgun sequence of Actinocatenispora thailandica NBRC 105041.</title>
        <authorList>
            <person name="Komaki H."/>
            <person name="Tamura T."/>
        </authorList>
    </citation>
    <scope>NUCLEOTIDE SEQUENCE [LARGE SCALE GENOMIC DNA]</scope>
    <source>
        <strain evidence="2 3">NBRC 105041</strain>
    </source>
</reference>
<dbReference type="EMBL" id="AP023355">
    <property type="protein sequence ID" value="BCJ35791.1"/>
    <property type="molecule type" value="Genomic_DNA"/>
</dbReference>
<dbReference type="Proteomes" id="UP000611640">
    <property type="component" value="Chromosome"/>
</dbReference>
<accession>A0A7R7DQF4</accession>
<sequence>MSITAPTDAEADLLGRTGFRLVELGKVALTLADAALAEYGLTGRHLRVLTLAAGGVPSQQGMSERSGIDRTTLVAMLDDLERHGYVRRRRDPADRRRHLVELTDAGAAVLGTAAEVLDRVEDDLLGPLPAAERRRLGRTVAKILDDRGAGGELPVVEC</sequence>
<dbReference type="GO" id="GO:0003700">
    <property type="term" value="F:DNA-binding transcription factor activity"/>
    <property type="evidence" value="ECO:0007669"/>
    <property type="project" value="InterPro"/>
</dbReference>
<dbReference type="Pfam" id="PF12802">
    <property type="entry name" value="MarR_2"/>
    <property type="match status" value="1"/>
</dbReference>
<dbReference type="GO" id="GO:0006950">
    <property type="term" value="P:response to stress"/>
    <property type="evidence" value="ECO:0007669"/>
    <property type="project" value="TreeGrafter"/>
</dbReference>
<dbReference type="SMART" id="SM00347">
    <property type="entry name" value="HTH_MARR"/>
    <property type="match status" value="1"/>
</dbReference>
<protein>
    <submittedName>
        <fullName evidence="2">MarR family transcriptional regulator</fullName>
    </submittedName>
</protein>
<dbReference type="PRINTS" id="PR00598">
    <property type="entry name" value="HTHMARR"/>
</dbReference>
<dbReference type="SUPFAM" id="SSF46785">
    <property type="entry name" value="Winged helix' DNA-binding domain"/>
    <property type="match status" value="1"/>
</dbReference>
<proteinExistence type="predicted"/>